<reference evidence="2" key="1">
    <citation type="submission" date="2014-11" db="EMBL/GenBank/DDBJ databases">
        <authorList>
            <person name="Amaro Gonzalez C."/>
        </authorList>
    </citation>
    <scope>NUCLEOTIDE SEQUENCE</scope>
</reference>
<reference evidence="2" key="2">
    <citation type="journal article" date="2015" name="Fish Shellfish Immunol.">
        <title>Early steps in the European eel (Anguilla anguilla)-Vibrio vulnificus interaction in the gills: Role of the RtxA13 toxin.</title>
        <authorList>
            <person name="Callol A."/>
            <person name="Pajuelo D."/>
            <person name="Ebbesson L."/>
            <person name="Teles M."/>
            <person name="MacKenzie S."/>
            <person name="Amaro C."/>
        </authorList>
    </citation>
    <scope>NUCLEOTIDE SEQUENCE</scope>
</reference>
<sequence>MQVNLYLMQIMFHLLYGILYVSI</sequence>
<dbReference type="AlphaFoldDB" id="A0A0E9T6Y1"/>
<name>A0A0E9T6Y1_ANGAN</name>
<feature type="transmembrane region" description="Helical" evidence="1">
    <location>
        <begin position="6"/>
        <end position="22"/>
    </location>
</feature>
<keyword evidence="1" id="KW-0472">Membrane</keyword>
<protein>
    <submittedName>
        <fullName evidence="2">Uncharacterized protein</fullName>
    </submittedName>
</protein>
<keyword evidence="1" id="KW-0812">Transmembrane</keyword>
<dbReference type="EMBL" id="GBXM01059410">
    <property type="protein sequence ID" value="JAH49167.1"/>
    <property type="molecule type" value="Transcribed_RNA"/>
</dbReference>
<evidence type="ECO:0000256" key="1">
    <source>
        <dbReference type="SAM" id="Phobius"/>
    </source>
</evidence>
<organism evidence="2">
    <name type="scientific">Anguilla anguilla</name>
    <name type="common">European freshwater eel</name>
    <name type="synonym">Muraena anguilla</name>
    <dbReference type="NCBI Taxonomy" id="7936"/>
    <lineage>
        <taxon>Eukaryota</taxon>
        <taxon>Metazoa</taxon>
        <taxon>Chordata</taxon>
        <taxon>Craniata</taxon>
        <taxon>Vertebrata</taxon>
        <taxon>Euteleostomi</taxon>
        <taxon>Actinopterygii</taxon>
        <taxon>Neopterygii</taxon>
        <taxon>Teleostei</taxon>
        <taxon>Anguilliformes</taxon>
        <taxon>Anguillidae</taxon>
        <taxon>Anguilla</taxon>
    </lineage>
</organism>
<proteinExistence type="predicted"/>
<evidence type="ECO:0000313" key="2">
    <source>
        <dbReference type="EMBL" id="JAH49167.1"/>
    </source>
</evidence>
<keyword evidence="1" id="KW-1133">Transmembrane helix</keyword>
<accession>A0A0E9T6Y1</accession>